<dbReference type="InterPro" id="IPR003591">
    <property type="entry name" value="Leu-rich_rpt_typical-subtyp"/>
</dbReference>
<dbReference type="SUPFAM" id="SSF52075">
    <property type="entry name" value="Outer arm dynein light chain 1"/>
    <property type="match status" value="1"/>
</dbReference>
<keyword evidence="1" id="KW-0433">Leucine-rich repeat</keyword>
<sequence length="474" mass="54257">MYLKIETYLAYFHLIDAKLPPTTMKKTPSRGGQSNLPVPKTSRGSPGSSKSVLNGRGSHSRSSEDIPRHVQLSYGIGGTKSPQRRAISPGNEARFTVADQGQQAGVRYITEDLIRKIAKEDQIEMITNLNLTLAKEGGKKIKYIENLDKLKRLTVLNLSCNMIEKIEKMDKLFKLKELNLSYNNLTKIEGLESMTSLQVLNLTGNQIQHIPIWMGRKFRALRTLHIGKNNMESLSELAKLKPIPDLTQLTVAENPLSQLPHSRMYIIFHIRCLETLDSQNVTEQERQYAKDRFEQDEVERLEKQLEQEETKIKKLTADKNKSVQESSFLKGTEEEMKKRERMYMERMQEMEKELETKNGLLSKKTKELNKACEKHYQLEQELAFHKIDSKFDSLGKSPQRYHDDDDSGQLDESPYLGRARFKANQFSRDGSIGGSPGQKVTVHSFGESASPQRAQVIEQMATHLDQELSEKQDR</sequence>
<feature type="region of interest" description="Disordered" evidence="4">
    <location>
        <begin position="426"/>
        <end position="451"/>
    </location>
</feature>
<comment type="caution">
    <text evidence="5">The sequence shown here is derived from an EMBL/GenBank/DDBJ whole genome shotgun (WGS) entry which is preliminary data.</text>
</comment>
<dbReference type="Proteomes" id="UP000596742">
    <property type="component" value="Unassembled WGS sequence"/>
</dbReference>
<dbReference type="PROSITE" id="PS51450">
    <property type="entry name" value="LRR"/>
    <property type="match status" value="4"/>
</dbReference>
<feature type="non-terminal residue" evidence="5">
    <location>
        <position position="1"/>
    </location>
</feature>
<dbReference type="InterPro" id="IPR050576">
    <property type="entry name" value="Cilia_flagella_integrity"/>
</dbReference>
<evidence type="ECO:0000256" key="2">
    <source>
        <dbReference type="ARBA" id="ARBA00022737"/>
    </source>
</evidence>
<feature type="compositionally biased region" description="Polar residues" evidence="4">
    <location>
        <begin position="24"/>
        <end position="52"/>
    </location>
</feature>
<name>A0A8B6ESR1_MYTGA</name>
<evidence type="ECO:0000313" key="5">
    <source>
        <dbReference type="EMBL" id="VDI37858.1"/>
    </source>
</evidence>
<feature type="coiled-coil region" evidence="3">
    <location>
        <begin position="291"/>
        <end position="381"/>
    </location>
</feature>
<dbReference type="SMART" id="SM00369">
    <property type="entry name" value="LRR_TYP"/>
    <property type="match status" value="3"/>
</dbReference>
<keyword evidence="3" id="KW-0175">Coiled coil</keyword>
<dbReference type="InterPro" id="IPR032675">
    <property type="entry name" value="LRR_dom_sf"/>
</dbReference>
<keyword evidence="6" id="KW-1185">Reference proteome</keyword>
<dbReference type="SMART" id="SM00365">
    <property type="entry name" value="LRR_SD22"/>
    <property type="match status" value="2"/>
</dbReference>
<feature type="region of interest" description="Disordered" evidence="4">
    <location>
        <begin position="395"/>
        <end position="414"/>
    </location>
</feature>
<organism evidence="5 6">
    <name type="scientific">Mytilus galloprovincialis</name>
    <name type="common">Mediterranean mussel</name>
    <dbReference type="NCBI Taxonomy" id="29158"/>
    <lineage>
        <taxon>Eukaryota</taxon>
        <taxon>Metazoa</taxon>
        <taxon>Spiralia</taxon>
        <taxon>Lophotrochozoa</taxon>
        <taxon>Mollusca</taxon>
        <taxon>Bivalvia</taxon>
        <taxon>Autobranchia</taxon>
        <taxon>Pteriomorphia</taxon>
        <taxon>Mytilida</taxon>
        <taxon>Mytiloidea</taxon>
        <taxon>Mytilidae</taxon>
        <taxon>Mytilinae</taxon>
        <taxon>Mytilus</taxon>
    </lineage>
</organism>
<dbReference type="OrthoDB" id="433501at2759"/>
<reference evidence="5" key="1">
    <citation type="submission" date="2018-11" db="EMBL/GenBank/DDBJ databases">
        <authorList>
            <person name="Alioto T."/>
            <person name="Alioto T."/>
        </authorList>
    </citation>
    <scope>NUCLEOTIDE SEQUENCE</scope>
</reference>
<protein>
    <submittedName>
        <fullName evidence="5">Centriolin</fullName>
    </submittedName>
</protein>
<dbReference type="AlphaFoldDB" id="A0A8B6ESR1"/>
<evidence type="ECO:0000313" key="6">
    <source>
        <dbReference type="Proteomes" id="UP000596742"/>
    </source>
</evidence>
<proteinExistence type="predicted"/>
<gene>
    <name evidence="5" type="ORF">MGAL_10B008112</name>
</gene>
<feature type="region of interest" description="Disordered" evidence="4">
    <location>
        <begin position="21"/>
        <end position="88"/>
    </location>
</feature>
<dbReference type="PANTHER" id="PTHR45973:SF36">
    <property type="entry name" value="CENTRIOLIN"/>
    <property type="match status" value="1"/>
</dbReference>
<dbReference type="EMBL" id="UYJE01005513">
    <property type="protein sequence ID" value="VDI37858.1"/>
    <property type="molecule type" value="Genomic_DNA"/>
</dbReference>
<evidence type="ECO:0000256" key="1">
    <source>
        <dbReference type="ARBA" id="ARBA00022614"/>
    </source>
</evidence>
<dbReference type="Pfam" id="PF14580">
    <property type="entry name" value="LRR_9"/>
    <property type="match status" value="1"/>
</dbReference>
<evidence type="ECO:0000256" key="4">
    <source>
        <dbReference type="SAM" id="MobiDB-lite"/>
    </source>
</evidence>
<keyword evidence="2" id="KW-0677">Repeat</keyword>
<dbReference type="PANTHER" id="PTHR45973">
    <property type="entry name" value="PROTEIN PHOSPHATASE 1 REGULATORY SUBUNIT SDS22-RELATED"/>
    <property type="match status" value="1"/>
</dbReference>
<dbReference type="Gene3D" id="3.80.10.10">
    <property type="entry name" value="Ribonuclease Inhibitor"/>
    <property type="match status" value="1"/>
</dbReference>
<evidence type="ECO:0000256" key="3">
    <source>
        <dbReference type="SAM" id="Coils"/>
    </source>
</evidence>
<dbReference type="InterPro" id="IPR001611">
    <property type="entry name" value="Leu-rich_rpt"/>
</dbReference>
<accession>A0A8B6ESR1</accession>